<evidence type="ECO:0000313" key="2">
    <source>
        <dbReference type="EMBL" id="SDQ29955.1"/>
    </source>
</evidence>
<gene>
    <name evidence="2" type="ORF">SAMN04489764_0100</name>
</gene>
<sequence length="59" mass="6166">MTASIVRRTARTRISIAIVLSAILSTCAGLALSNPAHAAVPGGDEWRSAAVEDDDFPWG</sequence>
<protein>
    <submittedName>
        <fullName evidence="2">Uncharacterized protein</fullName>
    </submittedName>
</protein>
<feature type="signal peptide" evidence="1">
    <location>
        <begin position="1"/>
        <end position="38"/>
    </location>
</feature>
<reference evidence="2 3" key="1">
    <citation type="submission" date="2016-10" db="EMBL/GenBank/DDBJ databases">
        <authorList>
            <person name="de Groot N.N."/>
        </authorList>
    </citation>
    <scope>NUCLEOTIDE SEQUENCE [LARGE SCALE GENOMIC DNA]</scope>
    <source>
        <strain evidence="2 3">DSM 43794</strain>
    </source>
</reference>
<organism evidence="2 3">
    <name type="scientific">Thermostaphylospora chromogena</name>
    <dbReference type="NCBI Taxonomy" id="35622"/>
    <lineage>
        <taxon>Bacteria</taxon>
        <taxon>Bacillati</taxon>
        <taxon>Actinomycetota</taxon>
        <taxon>Actinomycetes</taxon>
        <taxon>Streptosporangiales</taxon>
        <taxon>Thermomonosporaceae</taxon>
        <taxon>Thermostaphylospora</taxon>
    </lineage>
</organism>
<evidence type="ECO:0000256" key="1">
    <source>
        <dbReference type="SAM" id="SignalP"/>
    </source>
</evidence>
<dbReference type="EMBL" id="FNKK01000002">
    <property type="protein sequence ID" value="SDQ29955.1"/>
    <property type="molecule type" value="Genomic_DNA"/>
</dbReference>
<evidence type="ECO:0000313" key="3">
    <source>
        <dbReference type="Proteomes" id="UP000217103"/>
    </source>
</evidence>
<keyword evidence="1" id="KW-0732">Signal</keyword>
<proteinExistence type="predicted"/>
<keyword evidence="3" id="KW-1185">Reference proteome</keyword>
<name>A0A1H0ZR28_9ACTN</name>
<dbReference type="Proteomes" id="UP000217103">
    <property type="component" value="Unassembled WGS sequence"/>
</dbReference>
<dbReference type="RefSeq" id="WP_093256711.1">
    <property type="nucleotide sequence ID" value="NZ_FNKK01000002.1"/>
</dbReference>
<feature type="chain" id="PRO_5011661693" evidence="1">
    <location>
        <begin position="39"/>
        <end position="59"/>
    </location>
</feature>
<dbReference type="AlphaFoldDB" id="A0A1H0ZR28"/>
<accession>A0A1H0ZR28</accession>